<keyword evidence="3" id="KW-1134">Transmembrane beta strand</keyword>
<feature type="domain" description="TonB-dependent receptor-like beta-barrel" evidence="8">
    <location>
        <begin position="10"/>
        <end position="478"/>
    </location>
</feature>
<dbReference type="PANTHER" id="PTHR30069:SF49">
    <property type="entry name" value="OUTER MEMBRANE PROTEIN C"/>
    <property type="match status" value="1"/>
</dbReference>
<evidence type="ECO:0000256" key="2">
    <source>
        <dbReference type="ARBA" id="ARBA00022448"/>
    </source>
</evidence>
<accession>A0ABM8Q7T9</accession>
<organism evidence="9 10">
    <name type="scientific">Campylobacter suis</name>
    <dbReference type="NCBI Taxonomy" id="2790657"/>
    <lineage>
        <taxon>Bacteria</taxon>
        <taxon>Pseudomonadati</taxon>
        <taxon>Campylobacterota</taxon>
        <taxon>Epsilonproteobacteria</taxon>
        <taxon>Campylobacterales</taxon>
        <taxon>Campylobacteraceae</taxon>
        <taxon>Campylobacter</taxon>
    </lineage>
</organism>
<keyword evidence="10" id="KW-1185">Reference proteome</keyword>
<gene>
    <name evidence="9" type="ORF">LMG8286_01632</name>
</gene>
<dbReference type="InterPro" id="IPR036942">
    <property type="entry name" value="Beta-barrel_TonB_sf"/>
</dbReference>
<dbReference type="Gene3D" id="2.40.170.20">
    <property type="entry name" value="TonB-dependent receptor, beta-barrel domain"/>
    <property type="match status" value="1"/>
</dbReference>
<dbReference type="InterPro" id="IPR000531">
    <property type="entry name" value="Beta-barrel_TonB"/>
</dbReference>
<evidence type="ECO:0000313" key="9">
    <source>
        <dbReference type="EMBL" id="CAD7289047.1"/>
    </source>
</evidence>
<dbReference type="EMBL" id="CAJHOE010000005">
    <property type="protein sequence ID" value="CAD7289047.1"/>
    <property type="molecule type" value="Genomic_DNA"/>
</dbReference>
<sequence length="515" mass="58856">MINAHISKGNTYKDGDGERINFGYKRNGQNLVLGFTPDELSEYKFSYIHDLMRDNKAPQHVADDIETEFNIAKFDVRLGEKDLSNTLNLEFKYTQVDRISSSGKLRNSPIDTRLYANRKIFDINAKYDVDLDKFHNTFGIGYIHDNQDAKRYVNRNGIVTQTGYRFADILNHRYRVFDTLSYKFDEFHKLSLGLNYDWLRTELKGIDETYSGAANINSVRRLLKSIYGYDFDGRSNKSGLSGSLRYDFTPNSNSKYYAAFESLYRIGGNADRFDTLYGSAANANAGLIANALLKPERHNRINLGFDHKSDGYTRYLSSNGYAFGGQFIADRVDDLNIYDRLHKGNAGINQNATITRNVDAKIYTAKFYSNYTFANNFGLKGVFYYAYGQNTTDDRPLYQIRPFEVNVNFDYTDNASFGSYNIGTALRYVAKQTRGDWDKMTSFGIDKKEAAKGFTTLDIYSGIEFKKNFGVRLGINNLFDKKYTEFLSASNVGALDPFIVNAPGRTFWLSFHANF</sequence>
<dbReference type="RefSeq" id="WP_230057373.1">
    <property type="nucleotide sequence ID" value="NZ_CAJHOE010000005.1"/>
</dbReference>
<dbReference type="InterPro" id="IPR039426">
    <property type="entry name" value="TonB-dep_rcpt-like"/>
</dbReference>
<proteinExistence type="predicted"/>
<keyword evidence="5" id="KW-0798">TonB box</keyword>
<keyword evidence="6" id="KW-0472">Membrane</keyword>
<keyword evidence="2" id="KW-0813">Transport</keyword>
<dbReference type="PANTHER" id="PTHR30069">
    <property type="entry name" value="TONB-DEPENDENT OUTER MEMBRANE RECEPTOR"/>
    <property type="match status" value="1"/>
</dbReference>
<evidence type="ECO:0000256" key="4">
    <source>
        <dbReference type="ARBA" id="ARBA00022692"/>
    </source>
</evidence>
<evidence type="ECO:0000256" key="3">
    <source>
        <dbReference type="ARBA" id="ARBA00022452"/>
    </source>
</evidence>
<dbReference type="Proteomes" id="UP000789359">
    <property type="component" value="Unassembled WGS sequence"/>
</dbReference>
<evidence type="ECO:0000313" key="10">
    <source>
        <dbReference type="Proteomes" id="UP000789359"/>
    </source>
</evidence>
<evidence type="ECO:0000259" key="8">
    <source>
        <dbReference type="Pfam" id="PF00593"/>
    </source>
</evidence>
<keyword evidence="7" id="KW-0998">Cell outer membrane</keyword>
<evidence type="ECO:0000256" key="5">
    <source>
        <dbReference type="ARBA" id="ARBA00023077"/>
    </source>
</evidence>
<evidence type="ECO:0000256" key="6">
    <source>
        <dbReference type="ARBA" id="ARBA00023136"/>
    </source>
</evidence>
<name>A0ABM8Q7T9_9BACT</name>
<dbReference type="SUPFAM" id="SSF56935">
    <property type="entry name" value="Porins"/>
    <property type="match status" value="1"/>
</dbReference>
<dbReference type="Pfam" id="PF00593">
    <property type="entry name" value="TonB_dep_Rec_b-barrel"/>
    <property type="match status" value="1"/>
</dbReference>
<protein>
    <recommendedName>
        <fullName evidence="8">TonB-dependent receptor-like beta-barrel domain-containing protein</fullName>
    </recommendedName>
</protein>
<evidence type="ECO:0000256" key="1">
    <source>
        <dbReference type="ARBA" id="ARBA00004571"/>
    </source>
</evidence>
<comment type="subcellular location">
    <subcellularLocation>
        <location evidence="1">Cell outer membrane</location>
        <topology evidence="1">Multi-pass membrane protein</topology>
    </subcellularLocation>
</comment>
<comment type="caution">
    <text evidence="9">The sequence shown here is derived from an EMBL/GenBank/DDBJ whole genome shotgun (WGS) entry which is preliminary data.</text>
</comment>
<evidence type="ECO:0000256" key="7">
    <source>
        <dbReference type="ARBA" id="ARBA00023237"/>
    </source>
</evidence>
<keyword evidence="4" id="KW-0812">Transmembrane</keyword>
<reference evidence="9 10" key="1">
    <citation type="submission" date="2020-11" db="EMBL/GenBank/DDBJ databases">
        <authorList>
            <person name="Peeters C."/>
        </authorList>
    </citation>
    <scope>NUCLEOTIDE SEQUENCE [LARGE SCALE GENOMIC DNA]</scope>
    <source>
        <strain evidence="9 10">LMG 8286</strain>
    </source>
</reference>